<dbReference type="EMBL" id="JABJNZ010000008">
    <property type="protein sequence ID" value="MBT4869983.1"/>
    <property type="molecule type" value="Genomic_DNA"/>
</dbReference>
<organism evidence="1 2">
    <name type="scientific">Candidatus Iainarchaeum sp</name>
    <dbReference type="NCBI Taxonomy" id="3101447"/>
    <lineage>
        <taxon>Archaea</taxon>
        <taxon>Candidatus Iainarchaeota</taxon>
        <taxon>Candidatus Iainarchaeia</taxon>
        <taxon>Candidatus Iainarchaeales</taxon>
        <taxon>Candidatus Iainarchaeaceae</taxon>
        <taxon>Candidatus Iainarchaeum</taxon>
    </lineage>
</organism>
<name>A0A8T5GD82_9ARCH</name>
<accession>A0A8T5GD82</accession>
<gene>
    <name evidence="1" type="ORF">HON47_00215</name>
</gene>
<evidence type="ECO:0000313" key="2">
    <source>
        <dbReference type="Proteomes" id="UP000722459"/>
    </source>
</evidence>
<sequence length="171" mass="19677">MPCSSLVKKRGNKRYTLSVSCPTCYAGIEKKVFKEGNGKVAGCMKWALPKVGPKGRSTPIQRAQYYGWHLILEANLKHNNVPQKTITILNKVFYKTRKPSRYQYKALVESFSKQSKRPKLLVRTLLSQMIKDTATVKKYSKEAGFSPRAQKLFALHCDEFTRQIKELQKFE</sequence>
<comment type="caution">
    <text evidence="1">The sequence shown here is derived from an EMBL/GenBank/DDBJ whole genome shotgun (WGS) entry which is preliminary data.</text>
</comment>
<protein>
    <submittedName>
        <fullName evidence="1">Uncharacterized protein</fullName>
    </submittedName>
</protein>
<dbReference type="Proteomes" id="UP000722459">
    <property type="component" value="Unassembled WGS sequence"/>
</dbReference>
<proteinExistence type="predicted"/>
<reference evidence="1" key="1">
    <citation type="journal article" date="2021" name="ISME J.">
        <title>Mercury methylation by metabolically versatile and cosmopolitan marine bacteria.</title>
        <authorList>
            <person name="Lin H."/>
            <person name="Ascher D.B."/>
            <person name="Myung Y."/>
            <person name="Lamborg C.H."/>
            <person name="Hallam S.J."/>
            <person name="Gionfriddo C.M."/>
            <person name="Holt K.E."/>
            <person name="Moreau J.W."/>
        </authorList>
    </citation>
    <scope>NUCLEOTIDE SEQUENCE</scope>
    <source>
        <strain evidence="1">SI075_bin30</strain>
    </source>
</reference>
<evidence type="ECO:0000313" key="1">
    <source>
        <dbReference type="EMBL" id="MBT4869983.1"/>
    </source>
</evidence>
<dbReference type="AlphaFoldDB" id="A0A8T5GD82"/>